<feature type="domain" description="Urease accessory protein UreH-like transmembrane" evidence="2">
    <location>
        <begin position="11"/>
        <end position="222"/>
    </location>
</feature>
<feature type="transmembrane region" description="Helical" evidence="1">
    <location>
        <begin position="175"/>
        <end position="199"/>
    </location>
</feature>
<organism evidence="3 4">
    <name type="scientific">Thiocystis violascens (strain ATCC 17096 / DSM 198 / 6111)</name>
    <name type="common">Chromatium violascens</name>
    <dbReference type="NCBI Taxonomy" id="765911"/>
    <lineage>
        <taxon>Bacteria</taxon>
        <taxon>Pseudomonadati</taxon>
        <taxon>Pseudomonadota</taxon>
        <taxon>Gammaproteobacteria</taxon>
        <taxon>Chromatiales</taxon>
        <taxon>Chromatiaceae</taxon>
        <taxon>Thiocystis</taxon>
    </lineage>
</organism>
<feature type="transmembrane region" description="Helical" evidence="1">
    <location>
        <begin position="58"/>
        <end position="79"/>
    </location>
</feature>
<protein>
    <recommendedName>
        <fullName evidence="2">Urease accessory protein UreH-like transmembrane domain-containing protein</fullName>
    </recommendedName>
</protein>
<dbReference type="InterPro" id="IPR039447">
    <property type="entry name" value="UreH-like_TM_dom"/>
</dbReference>
<keyword evidence="1" id="KW-0812">Transmembrane</keyword>
<feature type="transmembrane region" description="Helical" evidence="1">
    <location>
        <begin position="91"/>
        <end position="114"/>
    </location>
</feature>
<accession>I3YDY8</accession>
<dbReference type="PANTHER" id="PTHR42208">
    <property type="entry name" value="HEAVY METAL TRANSPORTER-RELATED"/>
    <property type="match status" value="1"/>
</dbReference>
<dbReference type="OrthoDB" id="9798690at2"/>
<dbReference type="Pfam" id="PF13386">
    <property type="entry name" value="DsbD_2"/>
    <property type="match status" value="1"/>
</dbReference>
<evidence type="ECO:0000313" key="4">
    <source>
        <dbReference type="Proteomes" id="UP000006062"/>
    </source>
</evidence>
<keyword evidence="1" id="KW-1133">Transmembrane helix</keyword>
<sequence>MDAPLFQVYITAFLVGFLGGVHCLTMCGGLVGSLTLGLDARIRAEPWRMLPYQFAYNLARVAGYGVAGALFGGLGALLLQLDSFQVMQRGLYAFAGIMMILLGLYLGGWWRLLAVAERLGLILWRRLQPLTRRLLPVRTLSQAAAIGFLWAWIPCGLVYSVLITATATGSPANGAGLMLAFGLGTLPNLLGIGLLAGAAARIAERAWIRQVAGLLVIGFGLYALWQLVG</sequence>
<evidence type="ECO:0000313" key="3">
    <source>
        <dbReference type="EMBL" id="AFL75206.1"/>
    </source>
</evidence>
<feature type="transmembrane region" description="Helical" evidence="1">
    <location>
        <begin position="6"/>
        <end position="37"/>
    </location>
</feature>
<dbReference type="HOGENOM" id="CLU_032635_0_0_6"/>
<dbReference type="KEGG" id="tvi:Thivi_3333"/>
<keyword evidence="4" id="KW-1185">Reference proteome</keyword>
<dbReference type="EMBL" id="CP003154">
    <property type="protein sequence ID" value="AFL75206.1"/>
    <property type="molecule type" value="Genomic_DNA"/>
</dbReference>
<evidence type="ECO:0000259" key="2">
    <source>
        <dbReference type="Pfam" id="PF13386"/>
    </source>
</evidence>
<reference evidence="3 4" key="1">
    <citation type="submission" date="2012-06" db="EMBL/GenBank/DDBJ databases">
        <title>Complete sequence of Thiocystis violascens DSM 198.</title>
        <authorList>
            <consortium name="US DOE Joint Genome Institute"/>
            <person name="Lucas S."/>
            <person name="Han J."/>
            <person name="Lapidus A."/>
            <person name="Cheng J.-F."/>
            <person name="Goodwin L."/>
            <person name="Pitluck S."/>
            <person name="Peters L."/>
            <person name="Ovchinnikova G."/>
            <person name="Teshima H."/>
            <person name="Detter J.C."/>
            <person name="Han C."/>
            <person name="Tapia R."/>
            <person name="Land M."/>
            <person name="Hauser L."/>
            <person name="Kyrpides N."/>
            <person name="Ivanova N."/>
            <person name="Pagani I."/>
            <person name="Vogl K."/>
            <person name="Liu Z."/>
            <person name="Frigaard N.-U."/>
            <person name="Bryant D."/>
            <person name="Woyke T."/>
        </authorList>
    </citation>
    <scope>NUCLEOTIDE SEQUENCE [LARGE SCALE GENOMIC DNA]</scope>
    <source>
        <strain evidence="4">ATCC 17096 / DSM 198 / 6111</strain>
    </source>
</reference>
<proteinExistence type="predicted"/>
<feature type="transmembrane region" description="Helical" evidence="1">
    <location>
        <begin position="211"/>
        <end position="228"/>
    </location>
</feature>
<keyword evidence="1" id="KW-0472">Membrane</keyword>
<name>I3YDY8_THIV6</name>
<dbReference type="eggNOG" id="COG2836">
    <property type="taxonomic scope" value="Bacteria"/>
</dbReference>
<dbReference type="AlphaFoldDB" id="I3YDY8"/>
<dbReference type="Proteomes" id="UP000006062">
    <property type="component" value="Chromosome"/>
</dbReference>
<dbReference type="STRING" id="765911.Thivi_3333"/>
<dbReference type="RefSeq" id="WP_014779613.1">
    <property type="nucleotide sequence ID" value="NC_018012.1"/>
</dbReference>
<gene>
    <name evidence="3" type="ordered locus">Thivi_3333</name>
</gene>
<dbReference type="PANTHER" id="PTHR42208:SF1">
    <property type="entry name" value="HEAVY METAL TRANSPORTER"/>
    <property type="match status" value="1"/>
</dbReference>
<evidence type="ECO:0000256" key="1">
    <source>
        <dbReference type="SAM" id="Phobius"/>
    </source>
</evidence>
<feature type="transmembrane region" description="Helical" evidence="1">
    <location>
        <begin position="135"/>
        <end position="163"/>
    </location>
</feature>